<evidence type="ECO:0000313" key="9">
    <source>
        <dbReference type="Proteomes" id="UP000293719"/>
    </source>
</evidence>
<keyword evidence="4" id="KW-0378">Hydrolase</keyword>
<dbReference type="NCBIfam" id="NF007980">
    <property type="entry name" value="PRK10707.1"/>
    <property type="match status" value="1"/>
</dbReference>
<dbReference type="OrthoDB" id="9802805at2"/>
<dbReference type="InterPro" id="IPR000086">
    <property type="entry name" value="NUDIX_hydrolase_dom"/>
</dbReference>
<keyword evidence="9" id="KW-1185">Reference proteome</keyword>
<protein>
    <submittedName>
        <fullName evidence="8">CoA pyrophosphatase</fullName>
    </submittedName>
</protein>
<dbReference type="RefSeq" id="WP_131617258.1">
    <property type="nucleotide sequence ID" value="NZ_CP036532.1"/>
</dbReference>
<keyword evidence="6" id="KW-0464">Manganese</keyword>
<comment type="cofactor">
    <cofactor evidence="1">
        <name>Mn(2+)</name>
        <dbReference type="ChEBI" id="CHEBI:29035"/>
    </cofactor>
</comment>
<dbReference type="PANTHER" id="PTHR12992">
    <property type="entry name" value="NUDIX HYDROLASE"/>
    <property type="match status" value="1"/>
</dbReference>
<dbReference type="AlphaFoldDB" id="A0A4V1A471"/>
<organism evidence="8 9">
    <name type="scientific">Roseitalea porphyridii</name>
    <dbReference type="NCBI Taxonomy" id="1852022"/>
    <lineage>
        <taxon>Bacteria</taxon>
        <taxon>Pseudomonadati</taxon>
        <taxon>Pseudomonadota</taxon>
        <taxon>Alphaproteobacteria</taxon>
        <taxon>Hyphomicrobiales</taxon>
        <taxon>Ahrensiaceae</taxon>
        <taxon>Roseitalea</taxon>
    </lineage>
</organism>
<dbReference type="InterPro" id="IPR045121">
    <property type="entry name" value="CoAse"/>
</dbReference>
<comment type="cofactor">
    <cofactor evidence="2">
        <name>Mg(2+)</name>
        <dbReference type="ChEBI" id="CHEBI:18420"/>
    </cofactor>
</comment>
<keyword evidence="5" id="KW-0460">Magnesium</keyword>
<dbReference type="PROSITE" id="PS51462">
    <property type="entry name" value="NUDIX"/>
    <property type="match status" value="1"/>
</dbReference>
<evidence type="ECO:0000256" key="2">
    <source>
        <dbReference type="ARBA" id="ARBA00001946"/>
    </source>
</evidence>
<dbReference type="InterPro" id="IPR015797">
    <property type="entry name" value="NUDIX_hydrolase-like_dom_sf"/>
</dbReference>
<dbReference type="GeneID" id="90768392"/>
<dbReference type="CDD" id="cd03426">
    <property type="entry name" value="NUDIX_CoAse_Nudt7"/>
    <property type="match status" value="1"/>
</dbReference>
<evidence type="ECO:0000256" key="4">
    <source>
        <dbReference type="ARBA" id="ARBA00022801"/>
    </source>
</evidence>
<accession>A0A4V1A471</accession>
<dbReference type="Proteomes" id="UP000293719">
    <property type="component" value="Chromosome"/>
</dbReference>
<sequence length="210" mass="23252">MTPAEATARYDVDDFAARAGRVSHAPDEADGDFRFNTGLEDLIRAHAVKDAAVLVGVIERAGEARIVLTKRNERMRTHSGQVALPGGRIDPDDVSPVAAALRECEEETAVPRDALRPVGQLPVYLSGSGYRIHPVLAVIEGDPPMRPNPGEVETIFEVPLAYLMDRANHRRGSVEWRGKRRYFIEMPWGDQRIWGVTAGIIRTVSERLYG</sequence>
<feature type="domain" description="Nudix hydrolase" evidence="7">
    <location>
        <begin position="48"/>
        <end position="180"/>
    </location>
</feature>
<evidence type="ECO:0000256" key="3">
    <source>
        <dbReference type="ARBA" id="ARBA00022723"/>
    </source>
</evidence>
<dbReference type="Pfam" id="PF00293">
    <property type="entry name" value="NUDIX"/>
    <property type="match status" value="1"/>
</dbReference>
<proteinExistence type="predicted"/>
<gene>
    <name evidence="8" type="ORF">E0E05_13880</name>
</gene>
<evidence type="ECO:0000313" key="8">
    <source>
        <dbReference type="EMBL" id="QBK31598.1"/>
    </source>
</evidence>
<dbReference type="EMBL" id="CP036532">
    <property type="protein sequence ID" value="QBK31598.1"/>
    <property type="molecule type" value="Genomic_DNA"/>
</dbReference>
<evidence type="ECO:0000256" key="1">
    <source>
        <dbReference type="ARBA" id="ARBA00001936"/>
    </source>
</evidence>
<dbReference type="KEGG" id="rpod:E0E05_13880"/>
<reference evidence="8 9" key="1">
    <citation type="journal article" date="2017" name="Int. J. Syst. Evol. Microbiol.">
        <title>Roseitalea porphyridii gen. nov., sp. nov., isolated from a red alga, and reclassification of Hoeflea suaedae Chung et al. 2013 as Pseudohoeflea suaedae gen. nov., comb. nov.</title>
        <authorList>
            <person name="Hyeon J.W."/>
            <person name="Jeong S.E."/>
            <person name="Baek K."/>
            <person name="Jeon C.O."/>
        </authorList>
    </citation>
    <scope>NUCLEOTIDE SEQUENCE [LARGE SCALE GENOMIC DNA]</scope>
    <source>
        <strain evidence="8 9">MA7-20</strain>
    </source>
</reference>
<keyword evidence="3" id="KW-0479">Metal-binding</keyword>
<evidence type="ECO:0000259" key="7">
    <source>
        <dbReference type="PROSITE" id="PS51462"/>
    </source>
</evidence>
<dbReference type="SUPFAM" id="SSF55811">
    <property type="entry name" value="Nudix"/>
    <property type="match status" value="1"/>
</dbReference>
<evidence type="ECO:0000256" key="5">
    <source>
        <dbReference type="ARBA" id="ARBA00022842"/>
    </source>
</evidence>
<dbReference type="PANTHER" id="PTHR12992:SF11">
    <property type="entry name" value="MITOCHONDRIAL COENZYME A DIPHOSPHATASE NUDT8"/>
    <property type="match status" value="1"/>
</dbReference>
<evidence type="ECO:0000256" key="6">
    <source>
        <dbReference type="ARBA" id="ARBA00023211"/>
    </source>
</evidence>
<dbReference type="GO" id="GO:0046872">
    <property type="term" value="F:metal ion binding"/>
    <property type="evidence" value="ECO:0007669"/>
    <property type="project" value="UniProtKB-KW"/>
</dbReference>
<name>A0A4V1A471_9HYPH</name>
<dbReference type="Gene3D" id="3.90.79.10">
    <property type="entry name" value="Nucleoside Triphosphate Pyrophosphohydrolase"/>
    <property type="match status" value="1"/>
</dbReference>
<dbReference type="GO" id="GO:0010945">
    <property type="term" value="F:coenzyme A diphosphatase activity"/>
    <property type="evidence" value="ECO:0007669"/>
    <property type="project" value="InterPro"/>
</dbReference>